<dbReference type="InterPro" id="IPR024932">
    <property type="entry name" value="ApbE"/>
</dbReference>
<dbReference type="RefSeq" id="WP_218605790.1">
    <property type="nucleotide sequence ID" value="NZ_JADQDJ010000429.1"/>
</dbReference>
<dbReference type="Proteomes" id="UP000694287">
    <property type="component" value="Unassembled WGS sequence"/>
</dbReference>
<accession>A0ABS6ULU4</accession>
<name>A0ABS6ULU4_9PSEU</name>
<evidence type="ECO:0000313" key="1">
    <source>
        <dbReference type="EMBL" id="MBW0133201.1"/>
    </source>
</evidence>
<protein>
    <submittedName>
        <fullName evidence="1">FAD:protein FMN transferase</fullName>
    </submittedName>
</protein>
<gene>
    <name evidence="1" type="ORF">I4I81_02875</name>
</gene>
<dbReference type="PANTHER" id="PTHR30040">
    <property type="entry name" value="THIAMINE BIOSYNTHESIS LIPOPROTEIN APBE"/>
    <property type="match status" value="1"/>
</dbReference>
<keyword evidence="2" id="KW-1185">Reference proteome</keyword>
<dbReference type="EMBL" id="JADQDK010000001">
    <property type="protein sequence ID" value="MBW0133201.1"/>
    <property type="molecule type" value="Genomic_DNA"/>
</dbReference>
<proteinExistence type="predicted"/>
<keyword evidence="1" id="KW-0808">Transferase</keyword>
<organism evidence="1 2">
    <name type="scientific">Pseudonocardia abyssalis</name>
    <dbReference type="NCBI Taxonomy" id="2792008"/>
    <lineage>
        <taxon>Bacteria</taxon>
        <taxon>Bacillati</taxon>
        <taxon>Actinomycetota</taxon>
        <taxon>Actinomycetes</taxon>
        <taxon>Pseudonocardiales</taxon>
        <taxon>Pseudonocardiaceae</taxon>
        <taxon>Pseudonocardia</taxon>
    </lineage>
</organism>
<dbReference type="PANTHER" id="PTHR30040:SF2">
    <property type="entry name" value="FAD:PROTEIN FMN TRANSFERASE"/>
    <property type="match status" value="1"/>
</dbReference>
<evidence type="ECO:0000313" key="2">
    <source>
        <dbReference type="Proteomes" id="UP000694287"/>
    </source>
</evidence>
<dbReference type="GO" id="GO:0016740">
    <property type="term" value="F:transferase activity"/>
    <property type="evidence" value="ECO:0007669"/>
    <property type="project" value="UniProtKB-KW"/>
</dbReference>
<dbReference type="Pfam" id="PF02424">
    <property type="entry name" value="ApbE"/>
    <property type="match status" value="1"/>
</dbReference>
<sequence length="269" mass="27623">MTGVVHVEHVMGTVVTVDLRGPADLRGAAGSAAAVAAAMNVLHETDRILSPWKPGSDVSRLRAGLFARGEGHPWTGEVDEQCRRARDLTRGWFDPWRMPGGYDPTGLVKGWAAQRAAAELTARGCTDHAVNAGGDVCVRGTADPAGAPGWRIGVVDPHDRTRILDTVTVCGGAVATSGGYERGSLAVDPRSGGVVTRLASATVVGPDLGLADALATAASAAGPAALDWLDTVADYDALLVTIDGDTLVTPGWARRAAPIGPGSRSYSAS</sequence>
<reference evidence="1 2" key="1">
    <citation type="submission" date="2020-11" db="EMBL/GenBank/DDBJ databases">
        <title>Pseudonocardia abyssalis sp. nov. and Pseudonocardia oceani sp. nov., description and phylogenomic analysis of two novel actinomycetes isolated from the deep Southern Ocean.</title>
        <authorList>
            <person name="Parra J."/>
        </authorList>
    </citation>
    <scope>NUCLEOTIDE SEQUENCE [LARGE SCALE GENOMIC DNA]</scope>
    <source>
        <strain evidence="1 2">KRD-168</strain>
    </source>
</reference>
<comment type="caution">
    <text evidence="1">The sequence shown here is derived from an EMBL/GenBank/DDBJ whole genome shotgun (WGS) entry which is preliminary data.</text>
</comment>